<dbReference type="PANTHER" id="PTHR43689:SF8">
    <property type="entry name" value="ALPHA_BETA-HYDROLASES SUPERFAMILY PROTEIN"/>
    <property type="match status" value="1"/>
</dbReference>
<comment type="caution">
    <text evidence="2">The sequence shown here is derived from an EMBL/GenBank/DDBJ whole genome shotgun (WGS) entry which is preliminary data.</text>
</comment>
<dbReference type="EMBL" id="VDUZ01000075">
    <property type="protein sequence ID" value="TXL69665.1"/>
    <property type="molecule type" value="Genomic_DNA"/>
</dbReference>
<sequence length="264" mass="27598">MTTTLTVDGHEVFATTGGVPFDPARPVVVFLHGAGFDRTTWRLQTRWFANHGRSVLAVDLPGHGRSGGPPLAGIPALADWTIRLLDAAGLRQAALVGHSMGGLVALDAAGRYPDRVRALGLCGIAGEMPVHPEMLESAKAGTAKVRELMTFWGLGKAHQVGGMVSPGLWLTRESLAVLDKAAPGVIHSDLAACNSYKDAPARAAQVTCPAAFVCGDIDQMTPAAKCKPLAAAVAGSRMTLLKDCGHFMMVECPDETLDALKAVA</sequence>
<evidence type="ECO:0000259" key="1">
    <source>
        <dbReference type="Pfam" id="PF12697"/>
    </source>
</evidence>
<name>A0A5C8P7H4_9HYPH</name>
<dbReference type="Pfam" id="PF12697">
    <property type="entry name" value="Abhydrolase_6"/>
    <property type="match status" value="1"/>
</dbReference>
<dbReference type="SUPFAM" id="SSF53474">
    <property type="entry name" value="alpha/beta-Hydrolases"/>
    <property type="match status" value="1"/>
</dbReference>
<dbReference type="InterPro" id="IPR029058">
    <property type="entry name" value="AB_hydrolase_fold"/>
</dbReference>
<dbReference type="PANTHER" id="PTHR43689">
    <property type="entry name" value="HYDROLASE"/>
    <property type="match status" value="1"/>
</dbReference>
<protein>
    <submittedName>
        <fullName evidence="2">Alpha/beta hydrolase</fullName>
    </submittedName>
</protein>
<dbReference type="AlphaFoldDB" id="A0A5C8P7H4"/>
<dbReference type="InterPro" id="IPR000073">
    <property type="entry name" value="AB_hydrolase_1"/>
</dbReference>
<dbReference type="Gene3D" id="3.40.50.1820">
    <property type="entry name" value="alpha/beta hydrolase"/>
    <property type="match status" value="1"/>
</dbReference>
<dbReference type="PRINTS" id="PR00111">
    <property type="entry name" value="ABHYDROLASE"/>
</dbReference>
<reference evidence="2 3" key="1">
    <citation type="submission" date="2019-06" db="EMBL/GenBank/DDBJ databases">
        <title>New taxonomy in bacterial strain CC-CFT640, isolated from vineyard.</title>
        <authorList>
            <person name="Lin S.-Y."/>
            <person name="Tsai C.-F."/>
            <person name="Young C.-C."/>
        </authorList>
    </citation>
    <scope>NUCLEOTIDE SEQUENCE [LARGE SCALE GENOMIC DNA]</scope>
    <source>
        <strain evidence="2 3">CC-CFT640</strain>
    </source>
</reference>
<dbReference type="RefSeq" id="WP_147852240.1">
    <property type="nucleotide sequence ID" value="NZ_VDUZ01000075.1"/>
</dbReference>
<organism evidence="2 3">
    <name type="scientific">Vineibacter terrae</name>
    <dbReference type="NCBI Taxonomy" id="2586908"/>
    <lineage>
        <taxon>Bacteria</taxon>
        <taxon>Pseudomonadati</taxon>
        <taxon>Pseudomonadota</taxon>
        <taxon>Alphaproteobacteria</taxon>
        <taxon>Hyphomicrobiales</taxon>
        <taxon>Vineibacter</taxon>
    </lineage>
</organism>
<dbReference type="GO" id="GO:0016787">
    <property type="term" value="F:hydrolase activity"/>
    <property type="evidence" value="ECO:0007669"/>
    <property type="project" value="UniProtKB-KW"/>
</dbReference>
<keyword evidence="2" id="KW-0378">Hydrolase</keyword>
<dbReference type="OrthoDB" id="9804723at2"/>
<evidence type="ECO:0000313" key="2">
    <source>
        <dbReference type="EMBL" id="TXL69665.1"/>
    </source>
</evidence>
<gene>
    <name evidence="2" type="ORF">FHP25_38025</name>
</gene>
<feature type="domain" description="AB hydrolase-1" evidence="1">
    <location>
        <begin position="28"/>
        <end position="259"/>
    </location>
</feature>
<accession>A0A5C8P7H4</accession>
<proteinExistence type="predicted"/>
<keyword evidence="3" id="KW-1185">Reference proteome</keyword>
<evidence type="ECO:0000313" key="3">
    <source>
        <dbReference type="Proteomes" id="UP000321638"/>
    </source>
</evidence>
<dbReference type="Proteomes" id="UP000321638">
    <property type="component" value="Unassembled WGS sequence"/>
</dbReference>